<name>A0ABT1GD67_9GAMM</name>
<keyword evidence="3" id="KW-1185">Reference proteome</keyword>
<reference evidence="2 3" key="1">
    <citation type="submission" date="2022-03" db="EMBL/GenBank/DDBJ databases">
        <title>Genomic Encyclopedia of Type Strains, Phase III (KMG-III): the genomes of soil and plant-associated and newly described type strains.</title>
        <authorList>
            <person name="Whitman W."/>
        </authorList>
    </citation>
    <scope>NUCLEOTIDE SEQUENCE [LARGE SCALE GENOMIC DNA]</scope>
    <source>
        <strain evidence="2 3">BSker1</strain>
    </source>
</reference>
<comment type="caution">
    <text evidence="2">The sequence shown here is derived from an EMBL/GenBank/DDBJ whole genome shotgun (WGS) entry which is preliminary data.</text>
</comment>
<evidence type="ECO:0008006" key="4">
    <source>
        <dbReference type="Google" id="ProtNLM"/>
    </source>
</evidence>
<feature type="signal peptide" evidence="1">
    <location>
        <begin position="1"/>
        <end position="22"/>
    </location>
</feature>
<dbReference type="EMBL" id="JALJYF010000002">
    <property type="protein sequence ID" value="MCP1728313.1"/>
    <property type="molecule type" value="Genomic_DNA"/>
</dbReference>
<organism evidence="2 3">
    <name type="scientific">Natronospira proteinivora</name>
    <dbReference type="NCBI Taxonomy" id="1807133"/>
    <lineage>
        <taxon>Bacteria</taxon>
        <taxon>Pseudomonadati</taxon>
        <taxon>Pseudomonadota</taxon>
        <taxon>Gammaproteobacteria</taxon>
        <taxon>Natronospirales</taxon>
        <taxon>Natronospiraceae</taxon>
        <taxon>Natronospira</taxon>
    </lineage>
</organism>
<protein>
    <recommendedName>
        <fullName evidence="4">Outer membrane protein beta-barrel domain-containing protein</fullName>
    </recommendedName>
</protein>
<sequence length="170" mass="18647">MGKTAIGPLALLTLLLAAPLQAEDDRRDFWSIHGGFAYVWDDHAFNDFDASNVASYLGGTWGFAPEPFADWLGVEAEFGLTPTDGSWQGRDWSAASASTYFSAYWGRERLYLKFRGGLAANYVDVEGVTDSDVGIAAGVGLGFKLFDQPLELHVTSIDSNINTVTLHWRF</sequence>
<dbReference type="Proteomes" id="UP001523550">
    <property type="component" value="Unassembled WGS sequence"/>
</dbReference>
<dbReference type="SUPFAM" id="SSF56925">
    <property type="entry name" value="OMPA-like"/>
    <property type="match status" value="1"/>
</dbReference>
<dbReference type="InterPro" id="IPR011250">
    <property type="entry name" value="OMP/PagP_B-barrel"/>
</dbReference>
<evidence type="ECO:0000313" key="3">
    <source>
        <dbReference type="Proteomes" id="UP001523550"/>
    </source>
</evidence>
<feature type="chain" id="PRO_5046388401" description="Outer membrane protein beta-barrel domain-containing protein" evidence="1">
    <location>
        <begin position="23"/>
        <end position="170"/>
    </location>
</feature>
<evidence type="ECO:0000256" key="1">
    <source>
        <dbReference type="SAM" id="SignalP"/>
    </source>
</evidence>
<gene>
    <name evidence="2" type="ORF">J2T60_002313</name>
</gene>
<evidence type="ECO:0000313" key="2">
    <source>
        <dbReference type="EMBL" id="MCP1728313.1"/>
    </source>
</evidence>
<keyword evidence="1" id="KW-0732">Signal</keyword>
<dbReference type="RefSeq" id="WP_253450202.1">
    <property type="nucleotide sequence ID" value="NZ_JALJYF010000002.1"/>
</dbReference>
<accession>A0ABT1GD67</accession>
<proteinExistence type="predicted"/>